<dbReference type="PATRIC" id="fig|553.3.peg.1627"/>
<dbReference type="AlphaFoldDB" id="A0A0H3KXP8"/>
<evidence type="ECO:0000256" key="2">
    <source>
        <dbReference type="ARBA" id="ARBA00022679"/>
    </source>
</evidence>
<name>A0A0H3KXP8_PANAA</name>
<evidence type="ECO:0000256" key="3">
    <source>
        <dbReference type="ARBA" id="ARBA00022777"/>
    </source>
</evidence>
<protein>
    <recommendedName>
        <fullName evidence="4">HipA-like C-terminal domain-containing protein</fullName>
    </recommendedName>
</protein>
<evidence type="ECO:0000313" key="5">
    <source>
        <dbReference type="EMBL" id="BAK11853.1"/>
    </source>
</evidence>
<gene>
    <name evidence="5" type="ordered locus">PAJ_1773</name>
</gene>
<dbReference type="KEGG" id="paj:PAJ_1773"/>
<dbReference type="RefSeq" id="WP_014594062.1">
    <property type="nucleotide sequence ID" value="NC_017531.2"/>
</dbReference>
<dbReference type="PIRSF" id="PIRSF028135">
    <property type="entry name" value="UCP028135_HipA-like"/>
    <property type="match status" value="1"/>
</dbReference>
<dbReference type="GO" id="GO:0005829">
    <property type="term" value="C:cytosol"/>
    <property type="evidence" value="ECO:0007669"/>
    <property type="project" value="TreeGrafter"/>
</dbReference>
<dbReference type="EMBL" id="AP012032">
    <property type="protein sequence ID" value="BAK11853.1"/>
    <property type="molecule type" value="Genomic_DNA"/>
</dbReference>
<keyword evidence="3" id="KW-0418">Kinase</keyword>
<feature type="domain" description="HipA-like C-terminal" evidence="4">
    <location>
        <begin position="164"/>
        <end position="381"/>
    </location>
</feature>
<proteinExistence type="inferred from homology"/>
<dbReference type="InterPro" id="IPR012893">
    <property type="entry name" value="HipA-like_C"/>
</dbReference>
<dbReference type="GO" id="GO:0004674">
    <property type="term" value="F:protein serine/threonine kinase activity"/>
    <property type="evidence" value="ECO:0007669"/>
    <property type="project" value="TreeGrafter"/>
</dbReference>
<organism evidence="5 6">
    <name type="scientific">Pantoea ananatis (strain AJ13355)</name>
    <dbReference type="NCBI Taxonomy" id="932677"/>
    <lineage>
        <taxon>Bacteria</taxon>
        <taxon>Pseudomonadati</taxon>
        <taxon>Pseudomonadota</taxon>
        <taxon>Gammaproteobacteria</taxon>
        <taxon>Enterobacterales</taxon>
        <taxon>Erwiniaceae</taxon>
        <taxon>Pantoea</taxon>
    </lineage>
</organism>
<keyword evidence="2" id="KW-0808">Transferase</keyword>
<sequence length="438" mass="49747">MLTLQLFIKGRWHDAAQLNIQHPHQGRESPALLAYNFDYAVEYLDRNDYASCSLNYPVMLIGSYAARPWFTFLDDIMPAGASRRYWIQQLGLQGKSAAEQDFWLLKSGTIAPVGNQRIKESIPALPAQSQLRDRRFPSEWAIERDSDFLAYAQQMGAASGGATGAGGEAPKLLLRYTPQDEVWIDTWQDDVHNQDAHYLVKYPRGARSAIDCDILRAEYHYYHELASMGFDTIPCEKMKLCEGSRYPSLWLPRFDVSYIAGEKVMYGLESVYSIMRKPPGSYLNHFEVISTLITHLNPDRRAQEAFVIEWVKRDMLNIAFGNSDNHGRNSAILKKDTGMWLAPIYDFAPMKADPEGVVRTTQWGAPFEEGGQYQWQQIAAALDDLVPSDRLLAELAVLARQLIGLKERLLQRGIPASILTMPALGFDYLDQRIEGWQL</sequence>
<evidence type="ECO:0000313" key="6">
    <source>
        <dbReference type="Proteomes" id="UP000006690"/>
    </source>
</evidence>
<comment type="similarity">
    <text evidence="1">Belongs to the HipA Ser/Thr kinase family.</text>
</comment>
<dbReference type="HOGENOM" id="CLU_047711_0_0_6"/>
<accession>A0A0H3KXP8</accession>
<reference evidence="6" key="1">
    <citation type="journal article" date="2012" name="Appl. Microbiol. Biotechnol.">
        <title>The complete genome sequence of Pantoea ananatis AJ13355, an organism with great biotechnological potential.</title>
        <authorList>
            <person name="Hara Y."/>
            <person name="Kadotani N."/>
            <person name="Izui H."/>
            <person name="Katashkina J.I."/>
            <person name="Kuvaeva T.M."/>
            <person name="Andreeva I.G."/>
            <person name="Golubeva L.I."/>
            <person name="Malko D.B."/>
            <person name="Makeev V.J."/>
            <person name="Mashko S.V."/>
            <person name="Kozlov Y.I."/>
        </authorList>
    </citation>
    <scope>NUCLEOTIDE SEQUENCE [LARGE SCALE GENOMIC DNA]</scope>
    <source>
        <strain evidence="6">AJ13355</strain>
    </source>
</reference>
<dbReference type="Proteomes" id="UP000006690">
    <property type="component" value="Chromosome"/>
</dbReference>
<dbReference type="InterPro" id="IPR016869">
    <property type="entry name" value="UCP028135_HipA-like"/>
</dbReference>
<dbReference type="Pfam" id="PF07804">
    <property type="entry name" value="HipA_C"/>
    <property type="match status" value="1"/>
</dbReference>
<evidence type="ECO:0000259" key="4">
    <source>
        <dbReference type="Pfam" id="PF07804"/>
    </source>
</evidence>
<dbReference type="eggNOG" id="COG3550">
    <property type="taxonomic scope" value="Bacteria"/>
</dbReference>
<evidence type="ECO:0000256" key="1">
    <source>
        <dbReference type="ARBA" id="ARBA00010164"/>
    </source>
</evidence>
<dbReference type="OrthoDB" id="9805913at2"/>
<dbReference type="PANTHER" id="PTHR37419">
    <property type="entry name" value="SERINE/THREONINE-PROTEIN KINASE TOXIN HIPA"/>
    <property type="match status" value="1"/>
</dbReference>
<dbReference type="InterPro" id="IPR052028">
    <property type="entry name" value="HipA_Ser/Thr_kinase"/>
</dbReference>
<dbReference type="PANTHER" id="PTHR37419:SF8">
    <property type="entry name" value="TOXIN YJJJ"/>
    <property type="match status" value="1"/>
</dbReference>